<dbReference type="Pfam" id="PF00531">
    <property type="entry name" value="Death"/>
    <property type="match status" value="1"/>
</dbReference>
<dbReference type="GO" id="GO:0007165">
    <property type="term" value="P:signal transduction"/>
    <property type="evidence" value="ECO:0007669"/>
    <property type="project" value="InterPro"/>
</dbReference>
<evidence type="ECO:0000313" key="4">
    <source>
        <dbReference type="Proteomes" id="UP000507470"/>
    </source>
</evidence>
<name>A0A6J8DTS9_MYTCO</name>
<evidence type="ECO:0000259" key="2">
    <source>
        <dbReference type="PROSITE" id="PS50017"/>
    </source>
</evidence>
<dbReference type="CDD" id="cd01670">
    <property type="entry name" value="Death"/>
    <property type="match status" value="1"/>
</dbReference>
<dbReference type="InterPro" id="IPR000488">
    <property type="entry name" value="Death_dom"/>
</dbReference>
<dbReference type="AlphaFoldDB" id="A0A6J8DTS9"/>
<dbReference type="InterPro" id="IPR011029">
    <property type="entry name" value="DEATH-like_dom_sf"/>
</dbReference>
<sequence>MNAETGIQADYLDCIPTDEILDALISSTNWSCFFQLGTGIGLSIPTLENIQSNNPSDLAEQNRVVLFKWREDQLVKSTIRVLIQALFNIGRGARCLEEALKNVDLNTLIVSQQSRGEGGIPKKPKIKSEQESQSQGKSQNVDRDTLIGLQQSEGKGAIPKKPKIKSEQESQSQGKLHNVDRDTLIGLQQSTSKGAIPKKPKIKSEQKPQSQRKVSKKCSIA</sequence>
<proteinExistence type="predicted"/>
<feature type="domain" description="Death" evidence="2">
    <location>
        <begin position="35"/>
        <end position="91"/>
    </location>
</feature>
<keyword evidence="4" id="KW-1185">Reference proteome</keyword>
<dbReference type="Gene3D" id="1.10.533.10">
    <property type="entry name" value="Death Domain, Fas"/>
    <property type="match status" value="1"/>
</dbReference>
<dbReference type="PROSITE" id="PS50017">
    <property type="entry name" value="DEATH_DOMAIN"/>
    <property type="match status" value="1"/>
</dbReference>
<dbReference type="SUPFAM" id="SSF47986">
    <property type="entry name" value="DEATH domain"/>
    <property type="match status" value="1"/>
</dbReference>
<evidence type="ECO:0000256" key="1">
    <source>
        <dbReference type="SAM" id="MobiDB-lite"/>
    </source>
</evidence>
<gene>
    <name evidence="3" type="ORF">MCOR_45028</name>
</gene>
<protein>
    <recommendedName>
        <fullName evidence="2">Death domain-containing protein</fullName>
    </recommendedName>
</protein>
<organism evidence="3 4">
    <name type="scientific">Mytilus coruscus</name>
    <name type="common">Sea mussel</name>
    <dbReference type="NCBI Taxonomy" id="42192"/>
    <lineage>
        <taxon>Eukaryota</taxon>
        <taxon>Metazoa</taxon>
        <taxon>Spiralia</taxon>
        <taxon>Lophotrochozoa</taxon>
        <taxon>Mollusca</taxon>
        <taxon>Bivalvia</taxon>
        <taxon>Autobranchia</taxon>
        <taxon>Pteriomorphia</taxon>
        <taxon>Mytilida</taxon>
        <taxon>Mytiloidea</taxon>
        <taxon>Mytilidae</taxon>
        <taxon>Mytilinae</taxon>
        <taxon>Mytilus</taxon>
    </lineage>
</organism>
<dbReference type="Proteomes" id="UP000507470">
    <property type="component" value="Unassembled WGS sequence"/>
</dbReference>
<dbReference type="EMBL" id="CACVKT020007949">
    <property type="protein sequence ID" value="CAC5412003.1"/>
    <property type="molecule type" value="Genomic_DNA"/>
</dbReference>
<accession>A0A6J8DTS9</accession>
<feature type="region of interest" description="Disordered" evidence="1">
    <location>
        <begin position="114"/>
        <end position="221"/>
    </location>
</feature>
<reference evidence="3 4" key="1">
    <citation type="submission" date="2020-06" db="EMBL/GenBank/DDBJ databases">
        <authorList>
            <person name="Li R."/>
            <person name="Bekaert M."/>
        </authorList>
    </citation>
    <scope>NUCLEOTIDE SEQUENCE [LARGE SCALE GENOMIC DNA]</scope>
    <source>
        <strain evidence="4">wild</strain>
    </source>
</reference>
<evidence type="ECO:0000313" key="3">
    <source>
        <dbReference type="EMBL" id="CAC5412003.1"/>
    </source>
</evidence>